<proteinExistence type="inferred from homology"/>
<dbReference type="GO" id="GO:0019164">
    <property type="term" value="F:pyruvate synthase activity"/>
    <property type="evidence" value="ECO:0007669"/>
    <property type="project" value="UniProtKB-EC"/>
</dbReference>
<dbReference type="SUPFAM" id="SSF53323">
    <property type="entry name" value="Pyruvate-ferredoxin oxidoreductase, PFOR, domain III"/>
    <property type="match status" value="1"/>
</dbReference>
<gene>
    <name evidence="14" type="primary">nifJ</name>
    <name evidence="14" type="ORF">K8W16_03890</name>
</gene>
<organism evidence="14 15">
    <name type="scientific">Mailhella massiliensis</name>
    <dbReference type="NCBI Taxonomy" id="1903261"/>
    <lineage>
        <taxon>Bacteria</taxon>
        <taxon>Pseudomonadati</taxon>
        <taxon>Thermodesulfobacteriota</taxon>
        <taxon>Desulfovibrionia</taxon>
        <taxon>Desulfovibrionales</taxon>
        <taxon>Desulfovibrionaceae</taxon>
        <taxon>Mailhella</taxon>
    </lineage>
</organism>
<dbReference type="SUPFAM" id="SSF54862">
    <property type="entry name" value="4Fe-4S ferredoxins"/>
    <property type="match status" value="1"/>
</dbReference>
<feature type="binding site" evidence="12">
    <location>
        <position position="751"/>
    </location>
    <ligand>
        <name>[4Fe-4S] cluster</name>
        <dbReference type="ChEBI" id="CHEBI:49883"/>
        <label>2</label>
    </ligand>
</feature>
<dbReference type="Pfam" id="PF12838">
    <property type="entry name" value="Fer4_7"/>
    <property type="match status" value="1"/>
</dbReference>
<feature type="binding site" evidence="10">
    <location>
        <position position="821"/>
    </location>
    <ligand>
        <name>thiamine diphosphate</name>
        <dbReference type="ChEBI" id="CHEBI:58937"/>
    </ligand>
</feature>
<feature type="binding site" evidence="12">
    <location>
        <position position="819"/>
    </location>
    <ligand>
        <name>[4Fe-4S] cluster</name>
        <dbReference type="ChEBI" id="CHEBI:49883"/>
        <label>3</label>
    </ligand>
</feature>
<evidence type="ECO:0000256" key="2">
    <source>
        <dbReference type="ARBA" id="ARBA00022448"/>
    </source>
</evidence>
<dbReference type="Gene3D" id="3.30.70.20">
    <property type="match status" value="1"/>
</dbReference>
<dbReference type="Pfam" id="PF01855">
    <property type="entry name" value="POR_N"/>
    <property type="match status" value="1"/>
</dbReference>
<dbReference type="Pfam" id="PF01558">
    <property type="entry name" value="POR"/>
    <property type="match status" value="1"/>
</dbReference>
<dbReference type="FunFam" id="3.30.70.20:FF:000022">
    <property type="entry name" value="Pyruvate:ferredoxin (Flavodoxin) oxidoreductase"/>
    <property type="match status" value="1"/>
</dbReference>
<dbReference type="Pfam" id="PF10371">
    <property type="entry name" value="EKR"/>
    <property type="match status" value="1"/>
</dbReference>
<dbReference type="GO" id="GO:0030976">
    <property type="term" value="F:thiamine pyrophosphate binding"/>
    <property type="evidence" value="ECO:0007669"/>
    <property type="project" value="InterPro"/>
</dbReference>
<reference evidence="14" key="1">
    <citation type="journal article" date="2021" name="PeerJ">
        <title>Extensive microbial diversity within the chicken gut microbiome revealed by metagenomics and culture.</title>
        <authorList>
            <person name="Gilroy R."/>
            <person name="Ravi A."/>
            <person name="Getino M."/>
            <person name="Pursley I."/>
            <person name="Horton D.L."/>
            <person name="Alikhan N.F."/>
            <person name="Baker D."/>
            <person name="Gharbi K."/>
            <person name="Hall N."/>
            <person name="Watson M."/>
            <person name="Adriaenssens E.M."/>
            <person name="Foster-Nyarko E."/>
            <person name="Jarju S."/>
            <person name="Secka A."/>
            <person name="Antonio M."/>
            <person name="Oren A."/>
            <person name="Chaudhuri R.R."/>
            <person name="La Ragione R."/>
            <person name="Hildebrand F."/>
            <person name="Pallen M.J."/>
        </authorList>
    </citation>
    <scope>NUCLEOTIDE SEQUENCE</scope>
    <source>
        <strain evidence="14">ChiGjej2B2-19336</strain>
    </source>
</reference>
<evidence type="ECO:0000256" key="5">
    <source>
        <dbReference type="ARBA" id="ARBA00022982"/>
    </source>
</evidence>
<dbReference type="FunFam" id="3.40.920.10:FF:000001">
    <property type="entry name" value="Pyruvate:ferredoxin (Flavodoxin) oxidoreductase"/>
    <property type="match status" value="1"/>
</dbReference>
<dbReference type="GO" id="GO:0051539">
    <property type="term" value="F:4 iron, 4 sulfur cluster binding"/>
    <property type="evidence" value="ECO:0007669"/>
    <property type="project" value="UniProtKB-KW"/>
</dbReference>
<dbReference type="AlphaFoldDB" id="A0A921DR87"/>
<feature type="site" description="Important for catalytic activity" evidence="11">
    <location>
        <position position="31"/>
    </location>
</feature>
<dbReference type="NCBIfam" id="TIGR02176">
    <property type="entry name" value="pyruv_ox_red"/>
    <property type="match status" value="1"/>
</dbReference>
<feature type="binding site" evidence="12">
    <location>
        <position position="698"/>
    </location>
    <ligand>
        <name>[4Fe-4S] cluster</name>
        <dbReference type="ChEBI" id="CHEBI:49883"/>
        <label>1</label>
    </ligand>
</feature>
<feature type="binding site" evidence="12">
    <location>
        <position position="695"/>
    </location>
    <ligand>
        <name>[4Fe-4S] cluster</name>
        <dbReference type="ChEBI" id="CHEBI:49883"/>
        <label>1</label>
    </ligand>
</feature>
<comment type="catalytic activity">
    <reaction evidence="9">
        <text>2 oxidized [2Fe-2S]-[ferredoxin] + pyruvate + CoA = 2 reduced [2Fe-2S]-[ferredoxin] + acetyl-CoA + CO2 + H(+)</text>
        <dbReference type="Rhea" id="RHEA:12765"/>
        <dbReference type="Rhea" id="RHEA-COMP:10000"/>
        <dbReference type="Rhea" id="RHEA-COMP:10001"/>
        <dbReference type="ChEBI" id="CHEBI:15361"/>
        <dbReference type="ChEBI" id="CHEBI:15378"/>
        <dbReference type="ChEBI" id="CHEBI:16526"/>
        <dbReference type="ChEBI" id="CHEBI:33737"/>
        <dbReference type="ChEBI" id="CHEBI:33738"/>
        <dbReference type="ChEBI" id="CHEBI:57287"/>
        <dbReference type="ChEBI" id="CHEBI:57288"/>
        <dbReference type="EC" id="1.2.7.1"/>
    </reaction>
</comment>
<evidence type="ECO:0000313" key="15">
    <source>
        <dbReference type="Proteomes" id="UP000698963"/>
    </source>
</evidence>
<dbReference type="GO" id="GO:0005506">
    <property type="term" value="F:iron ion binding"/>
    <property type="evidence" value="ECO:0007669"/>
    <property type="project" value="InterPro"/>
</dbReference>
<evidence type="ECO:0000256" key="4">
    <source>
        <dbReference type="ARBA" id="ARBA00022723"/>
    </source>
</evidence>
<feature type="binding site" evidence="12">
    <location>
        <position position="1077"/>
    </location>
    <ligand>
        <name>[4Fe-4S] cluster</name>
        <dbReference type="ChEBI" id="CHEBI:49883"/>
        <label>3</label>
    </ligand>
</feature>
<keyword evidence="7 12" id="KW-0408">Iron</keyword>
<dbReference type="PIRSF" id="PIRSF000159">
    <property type="entry name" value="NifJ"/>
    <property type="match status" value="1"/>
</dbReference>
<feature type="binding site" evidence="12">
    <location>
        <position position="692"/>
    </location>
    <ligand>
        <name>[4Fe-4S] cluster</name>
        <dbReference type="ChEBI" id="CHEBI:49883"/>
        <label>1</label>
    </ligand>
</feature>
<dbReference type="SMART" id="SM00890">
    <property type="entry name" value="EKR"/>
    <property type="match status" value="1"/>
</dbReference>
<feature type="binding site" evidence="12">
    <location>
        <position position="816"/>
    </location>
    <ligand>
        <name>[4Fe-4S] cluster</name>
        <dbReference type="ChEBI" id="CHEBI:49883"/>
        <label>3</label>
    </ligand>
</feature>
<feature type="binding site" evidence="12">
    <location>
        <position position="844"/>
    </location>
    <ligand>
        <name>[4Fe-4S] cluster</name>
        <dbReference type="ChEBI" id="CHEBI:49883"/>
        <label>3</label>
    </ligand>
</feature>
<evidence type="ECO:0000256" key="6">
    <source>
        <dbReference type="ARBA" id="ARBA00023002"/>
    </source>
</evidence>
<dbReference type="FunFam" id="3.40.50.920:FF:000007">
    <property type="entry name" value="Pyruvate:ferredoxin (Flavodoxin) oxidoreductase"/>
    <property type="match status" value="1"/>
</dbReference>
<dbReference type="EMBL" id="DYZA01000072">
    <property type="protein sequence ID" value="HJD96771.1"/>
    <property type="molecule type" value="Genomic_DNA"/>
</dbReference>
<dbReference type="Gene3D" id="4.10.780.10">
    <property type="entry name" value="Pyruvate-flavodoxin oxidoreductase, EKR domain"/>
    <property type="match status" value="1"/>
</dbReference>
<name>A0A921DR87_9BACT</name>
<dbReference type="PANTHER" id="PTHR32154">
    <property type="entry name" value="PYRUVATE-FLAVODOXIN OXIDOREDUCTASE-RELATED"/>
    <property type="match status" value="1"/>
</dbReference>
<feature type="site" description="Important for catalytic activity" evidence="11">
    <location>
        <position position="64"/>
    </location>
</feature>
<protein>
    <recommendedName>
        <fullName evidence="9">Pyruvate:ferredoxin oxidoreductase</fullName>
        <ecNumber evidence="9">1.2.7.1</ecNumber>
    </recommendedName>
    <alternativeName>
        <fullName evidence="9">Pyruvate synthase</fullName>
    </alternativeName>
</protein>
<dbReference type="InterPro" id="IPR050722">
    <property type="entry name" value="Pyruvate:ferred/Flavod_OxRd"/>
</dbReference>
<dbReference type="FunFam" id="3.40.50.970:FF:000012">
    <property type="entry name" value="Pyruvate:ferredoxin (Flavodoxin) oxidoreductase"/>
    <property type="match status" value="1"/>
</dbReference>
<dbReference type="Gene3D" id="3.40.920.10">
    <property type="entry name" value="Pyruvate-ferredoxin oxidoreductase, PFOR, domain III"/>
    <property type="match status" value="1"/>
</dbReference>
<comment type="cofactor">
    <cofactor evidence="12">
        <name>[4Fe-4S] cluster</name>
        <dbReference type="ChEBI" id="CHEBI:49883"/>
    </cofactor>
    <text evidence="12">Binds 3 [4Fe-4S] clusters per subunit.</text>
</comment>
<feature type="binding site" evidence="12">
    <location>
        <position position="748"/>
    </location>
    <ligand>
        <name>[4Fe-4S] cluster</name>
        <dbReference type="ChEBI" id="CHEBI:49883"/>
        <label>2</label>
    </ligand>
</feature>
<feature type="domain" description="4Fe-4S ferredoxin-type" evidence="13">
    <location>
        <begin position="683"/>
        <end position="712"/>
    </location>
</feature>
<evidence type="ECO:0000256" key="12">
    <source>
        <dbReference type="PIRSR" id="PIRSR000159-50"/>
    </source>
</evidence>
<dbReference type="InterPro" id="IPR017900">
    <property type="entry name" value="4Fe4S_Fe_S_CS"/>
</dbReference>
<feature type="binding site" evidence="10">
    <location>
        <position position="844"/>
    </location>
    <ligand>
        <name>thiamine diphosphate</name>
        <dbReference type="ChEBI" id="CHEBI:58937"/>
    </ligand>
</feature>
<feature type="binding site" evidence="10">
    <location>
        <begin position="968"/>
        <end position="971"/>
    </location>
    <ligand>
        <name>thiamine diphosphate</name>
        <dbReference type="ChEBI" id="CHEBI:58937"/>
    </ligand>
</feature>
<evidence type="ECO:0000256" key="11">
    <source>
        <dbReference type="PIRSR" id="PIRSR000159-2"/>
    </source>
</evidence>
<feature type="binding site" evidence="10">
    <location>
        <begin position="997"/>
        <end position="1002"/>
    </location>
    <ligand>
        <name>thiamine diphosphate</name>
        <dbReference type="ChEBI" id="CHEBI:58937"/>
    </ligand>
</feature>
<feature type="binding site" evidence="10">
    <location>
        <position position="64"/>
    </location>
    <ligand>
        <name>thiamine diphosphate</name>
        <dbReference type="ChEBI" id="CHEBI:58937"/>
    </ligand>
</feature>
<keyword evidence="14" id="KW-0670">Pyruvate</keyword>
<dbReference type="CDD" id="cd07034">
    <property type="entry name" value="TPP_PYR_PFOR_IOR-alpha_like"/>
    <property type="match status" value="1"/>
</dbReference>
<dbReference type="RefSeq" id="WP_304121308.1">
    <property type="nucleotide sequence ID" value="NZ_DYZA01000072.1"/>
</dbReference>
<feature type="site" description="Important for catalytic activity" evidence="11">
    <location>
        <position position="114"/>
    </location>
</feature>
<dbReference type="InterPro" id="IPR011895">
    <property type="entry name" value="Pyrv_flavodox_OxRed"/>
</dbReference>
<dbReference type="InterPro" id="IPR037112">
    <property type="entry name" value="Pyrv-flavodox_OxR_EKR_sf"/>
</dbReference>
<dbReference type="Gene3D" id="3.40.50.970">
    <property type="match status" value="2"/>
</dbReference>
<keyword evidence="4 12" id="KW-0479">Metal-binding</keyword>
<keyword evidence="5 9" id="KW-0249">Electron transport</keyword>
<dbReference type="PROSITE" id="PS51379">
    <property type="entry name" value="4FE4S_FER_2"/>
    <property type="match status" value="2"/>
</dbReference>
<dbReference type="PROSITE" id="PS00198">
    <property type="entry name" value="4FE4S_FER_1"/>
    <property type="match status" value="1"/>
</dbReference>
<evidence type="ECO:0000256" key="9">
    <source>
        <dbReference type="PIRNR" id="PIRNR000159"/>
    </source>
</evidence>
<feature type="binding site" evidence="12">
    <location>
        <position position="754"/>
    </location>
    <ligand>
        <name>[4Fe-4S] cluster</name>
        <dbReference type="ChEBI" id="CHEBI:49883"/>
        <label>2</label>
    </ligand>
</feature>
<feature type="binding site" evidence="12">
    <location>
        <position position="758"/>
    </location>
    <ligand>
        <name>[4Fe-4S] cluster</name>
        <dbReference type="ChEBI" id="CHEBI:49883"/>
        <label>1</label>
    </ligand>
</feature>
<feature type="site" description="Important for catalytic activity" evidence="11">
    <location>
        <position position="1002"/>
    </location>
</feature>
<evidence type="ECO:0000256" key="3">
    <source>
        <dbReference type="ARBA" id="ARBA00022485"/>
    </source>
</evidence>
<dbReference type="GO" id="GO:0006979">
    <property type="term" value="P:response to oxidative stress"/>
    <property type="evidence" value="ECO:0007669"/>
    <property type="project" value="TreeGrafter"/>
</dbReference>
<dbReference type="Pfam" id="PF02775">
    <property type="entry name" value="TPP_enzyme_C"/>
    <property type="match status" value="1"/>
</dbReference>
<dbReference type="InterPro" id="IPR033412">
    <property type="entry name" value="PFOR_II"/>
</dbReference>
<feature type="binding site" evidence="10">
    <location>
        <position position="31"/>
    </location>
    <ligand>
        <name>pyruvate</name>
        <dbReference type="ChEBI" id="CHEBI:15361"/>
    </ligand>
</feature>
<dbReference type="EC" id="1.2.7.1" evidence="9"/>
<evidence type="ECO:0000313" key="14">
    <source>
        <dbReference type="EMBL" id="HJD96771.1"/>
    </source>
</evidence>
<evidence type="ECO:0000256" key="10">
    <source>
        <dbReference type="PIRSR" id="PIRSR000159-1"/>
    </source>
</evidence>
<keyword evidence="8 12" id="KW-0411">Iron-sulfur</keyword>
<dbReference type="InterPro" id="IPR011766">
    <property type="entry name" value="TPP_enzyme_TPP-bd"/>
</dbReference>
<dbReference type="FunFam" id="3.40.50.970:FF:000041">
    <property type="entry name" value="Pyruvate:ferredoxin (Flavodoxin) oxidoreductase"/>
    <property type="match status" value="1"/>
</dbReference>
<dbReference type="InterPro" id="IPR009014">
    <property type="entry name" value="Transketo_C/PFOR_II"/>
</dbReference>
<dbReference type="Gene3D" id="3.40.50.920">
    <property type="match status" value="1"/>
</dbReference>
<sequence length="1175" mass="128418">MAKHMKTMDGNTAAAHVAYALSDVAAIYPITPSSVMGELADEWSAKGQKNLMGQTVAIREMQSEAGAAGAVHGSLVSGALTTTFTASQGLLLMIPNMYKIAGELLPGVFHVSARALASHALSIFGDHQDVMAARQTGFAFLCSNNPQESMDLALVAHLSAIDSSVPFCHFFDGFRTSHEIRKIEVIDYEDIRKVVNWDKVQEFRDNAMNPEHPHQRGTAQNPDIYFQNREACNPYYNEVPAIVVEAMKRVASITGRNYKPFDYYGDPEADRVVIAMGSSCDVMEEVVDYLNAQGERVGIVKVRLYRPFSAQHMLNVLPATVQTVTVLDRTKEPGALGEPLYEDVCTAFVEHGDQIRVFPKILAGRYGLGSKEFTPAMAKAVFDNMLVASPKNHFTVGINDDVTNLSLEVGADIDTVPANTVQCKFFGLGSDGTVGANKDAIKIIGDNTDMYAQGYFAYDSKKSGGFTVSHLRFGKSYLKSSYLVNRADFVACHKDSYVHMYDVLEGIKEGGTFLLNSSWSSVEDMDRELPGQMKRTIAKKHLKFYNVDAGKVAAEVGLGNRINMVTQTAFFKLANVLPIDEAIGYIKTAIKKTYGKKGDKVVNMNIAAVDKALEALTEIHYPESWIDAVDTPSIYHDADPYIANVVRPILAQKGDTLPVSAFDPTGIVPLGTTACEKRGVAVAVPEWDSTKCIQCTRCSMACPHAAIRPVLATEEELEGAPESFVTIDAMGKELKGLKFRMQVYAQDCLGCGSCANVCPAKEKALVMKPLETQLDAQVANLKFAEENISIKDDLVDRGTLKGSQLCQPLLEFSGACAGCGETPYVKLLTQLFGERMVIANATGCTSIWGGSAPTTPYCQNKDGHGPAWGNSLFEDAAEYGLGMHDAYKQRREGLALVCREALELPGVSDALKAALQGWLDNMNDAKLSREYGEAILDELTDVDNSEVLEKLWTMQDLFTKKSFWVFGGDGWGYDIGYGGLDHVIASGADINVFVVDTEVYSNTGGQASKATPLGSIAKFAAAGKPVRKKDLGRMAMTYGYVYVASVSMGADMNQVLKAFKEAEAYHGPSLIIAYAPCINQGIRKGMGRSLEEAKLAVQTGYWPLYRYNPTLKEEGKNPFVLDYKKAPDGTLEEFLLGENRYAQLEKAKPELAKKLRATMAQQYQERFDELTELSK</sequence>
<dbReference type="InterPro" id="IPR002869">
    <property type="entry name" value="Pyrv_flavodox_OxRed_cen"/>
</dbReference>
<evidence type="ECO:0000256" key="8">
    <source>
        <dbReference type="ARBA" id="ARBA00023014"/>
    </source>
</evidence>
<dbReference type="PANTHER" id="PTHR32154:SF0">
    <property type="entry name" value="PYRUVATE-FLAVODOXIN OXIDOREDUCTASE-RELATED"/>
    <property type="match status" value="1"/>
</dbReference>
<dbReference type="Pfam" id="PF17147">
    <property type="entry name" value="PFOR_II"/>
    <property type="match status" value="1"/>
</dbReference>
<keyword evidence="3 12" id="KW-0004">4Fe-4S</keyword>
<feature type="domain" description="4Fe-4S ferredoxin-type" evidence="13">
    <location>
        <begin position="739"/>
        <end position="770"/>
    </location>
</feature>
<keyword evidence="6 9" id="KW-0560">Oxidoreductase</keyword>
<evidence type="ECO:0000256" key="7">
    <source>
        <dbReference type="ARBA" id="ARBA00023004"/>
    </source>
</evidence>
<evidence type="ECO:0000259" key="13">
    <source>
        <dbReference type="PROSITE" id="PS51379"/>
    </source>
</evidence>
<dbReference type="InterPro" id="IPR019456">
    <property type="entry name" value="Pyrv-flavodox_OxRtase_EKR"/>
</dbReference>
<comment type="caution">
    <text evidence="14">The sequence shown here is derived from an EMBL/GenBank/DDBJ whole genome shotgun (WGS) entry which is preliminary data.</text>
</comment>
<dbReference type="Proteomes" id="UP000698963">
    <property type="component" value="Unassembled WGS sequence"/>
</dbReference>
<dbReference type="InterPro" id="IPR029061">
    <property type="entry name" value="THDP-binding"/>
</dbReference>
<keyword evidence="2 9" id="KW-0813">Transport</keyword>
<evidence type="ECO:0000256" key="1">
    <source>
        <dbReference type="ARBA" id="ARBA00009032"/>
    </source>
</evidence>
<feature type="binding site" evidence="10">
    <location>
        <position position="114"/>
    </location>
    <ligand>
        <name>pyruvate</name>
        <dbReference type="ChEBI" id="CHEBI:15361"/>
    </ligand>
</feature>
<dbReference type="InterPro" id="IPR019752">
    <property type="entry name" value="Pyrv/ketoisovalerate_OxRed_cat"/>
</dbReference>
<dbReference type="SUPFAM" id="SSF52922">
    <property type="entry name" value="TK C-terminal domain-like"/>
    <property type="match status" value="1"/>
</dbReference>
<dbReference type="InterPro" id="IPR002880">
    <property type="entry name" value="Pyrv_Fd/Flavodoxin_OxRdtase_N"/>
</dbReference>
<feature type="binding site" evidence="12">
    <location>
        <position position="702"/>
    </location>
    <ligand>
        <name>[4Fe-4S] cluster</name>
        <dbReference type="ChEBI" id="CHEBI:49883"/>
        <label>2</label>
    </ligand>
</feature>
<comment type="similarity">
    <text evidence="1 9">Belongs to the pyruvate:ferredoxin/flavodoxin oxidoreductase family.</text>
</comment>
<dbReference type="SUPFAM" id="SSF52518">
    <property type="entry name" value="Thiamin diphosphate-binding fold (THDP-binding)"/>
    <property type="match status" value="2"/>
</dbReference>
<dbReference type="GO" id="GO:0022900">
    <property type="term" value="P:electron transport chain"/>
    <property type="evidence" value="ECO:0007669"/>
    <property type="project" value="InterPro"/>
</dbReference>
<reference evidence="14" key="2">
    <citation type="submission" date="2021-09" db="EMBL/GenBank/DDBJ databases">
        <authorList>
            <person name="Gilroy R."/>
        </authorList>
    </citation>
    <scope>NUCLEOTIDE SEQUENCE</scope>
    <source>
        <strain evidence="14">ChiGjej2B2-19336</strain>
    </source>
</reference>
<dbReference type="InterPro" id="IPR017896">
    <property type="entry name" value="4Fe4S_Fe-S-bd"/>
</dbReference>
<accession>A0A921DR87</accession>
<dbReference type="CDD" id="cd03377">
    <property type="entry name" value="TPP_PFOR_PNO"/>
    <property type="match status" value="1"/>
</dbReference>